<evidence type="ECO:0000259" key="1">
    <source>
        <dbReference type="SMART" id="SM00912"/>
    </source>
</evidence>
<evidence type="ECO:0000313" key="2">
    <source>
        <dbReference type="EMBL" id="MBD2561461.1"/>
    </source>
</evidence>
<dbReference type="InterPro" id="IPR011050">
    <property type="entry name" value="Pectin_lyase_fold/virulence"/>
</dbReference>
<dbReference type="InterPro" id="IPR008638">
    <property type="entry name" value="FhaB/CdiA-like_TPS"/>
</dbReference>
<dbReference type="InterPro" id="IPR012334">
    <property type="entry name" value="Pectin_lyas_fold"/>
</dbReference>
<reference evidence="2 3" key="1">
    <citation type="journal article" date="2020" name="ISME J.">
        <title>Comparative genomics reveals insights into cyanobacterial evolution and habitat adaptation.</title>
        <authorList>
            <person name="Chen M.Y."/>
            <person name="Teng W.K."/>
            <person name="Zhao L."/>
            <person name="Hu C.X."/>
            <person name="Zhou Y.K."/>
            <person name="Han B.P."/>
            <person name="Song L.R."/>
            <person name="Shu W.S."/>
        </authorList>
    </citation>
    <scope>NUCLEOTIDE SEQUENCE [LARGE SCALE GENOMIC DNA]</scope>
    <source>
        <strain evidence="2 3">FACHB-391</strain>
    </source>
</reference>
<comment type="caution">
    <text evidence="2">The sequence shown here is derived from an EMBL/GenBank/DDBJ whole genome shotgun (WGS) entry which is preliminary data.</text>
</comment>
<organism evidence="2 3">
    <name type="scientific">Nostoc linckia FACHB-391</name>
    <dbReference type="NCBI Taxonomy" id="2692906"/>
    <lineage>
        <taxon>Bacteria</taxon>
        <taxon>Bacillati</taxon>
        <taxon>Cyanobacteriota</taxon>
        <taxon>Cyanophyceae</taxon>
        <taxon>Nostocales</taxon>
        <taxon>Nostocaceae</taxon>
        <taxon>Nostoc</taxon>
    </lineage>
</organism>
<dbReference type="NCBIfam" id="TIGR01901">
    <property type="entry name" value="adhes_NPXG"/>
    <property type="match status" value="1"/>
</dbReference>
<name>A0ABR8EXS5_NOSLI</name>
<accession>A0ABR8EXS5</accession>
<dbReference type="EMBL" id="JACJTE010000011">
    <property type="protein sequence ID" value="MBD2561461.1"/>
    <property type="molecule type" value="Genomic_DNA"/>
</dbReference>
<dbReference type="SMART" id="SM00912">
    <property type="entry name" value="Haemagg_act"/>
    <property type="match status" value="1"/>
</dbReference>
<dbReference type="Proteomes" id="UP000604661">
    <property type="component" value="Unassembled WGS sequence"/>
</dbReference>
<dbReference type="Pfam" id="PF05860">
    <property type="entry name" value="TPS"/>
    <property type="match status" value="1"/>
</dbReference>
<protein>
    <submittedName>
        <fullName evidence="2">S-layer family protein</fullName>
    </submittedName>
</protein>
<gene>
    <name evidence="2" type="ORF">H6G95_12700</name>
</gene>
<dbReference type="Gene3D" id="2.160.20.10">
    <property type="entry name" value="Single-stranded right-handed beta-helix, Pectin lyase-like"/>
    <property type="match status" value="2"/>
</dbReference>
<dbReference type="SUPFAM" id="SSF51126">
    <property type="entry name" value="Pectin lyase-like"/>
    <property type="match status" value="3"/>
</dbReference>
<dbReference type="RefSeq" id="WP_190893391.1">
    <property type="nucleotide sequence ID" value="NZ_JACJTE010000011.1"/>
</dbReference>
<feature type="domain" description="Filamentous haemagglutinin FhaB/tRNA nuclease CdiA-like TPS" evidence="1">
    <location>
        <begin position="58"/>
        <end position="159"/>
    </location>
</feature>
<keyword evidence="3" id="KW-1185">Reference proteome</keyword>
<sequence length="946" mass="97425">MFKFLRELLLFTLALSALSSFIFGKNHVLAEIKTDTTLGSESSILIQEVEVKEAIGDVYDGLRLRIDGGAVRGANLFHSFGEFSIGDGQRVYFSNPTGVENILTRVTGNNRSNILGTLGVLGNANLFLINPNGIVFGANSRLDIAGSFVASTADSLRFDNNFAFSASNPQIPPLLTVNVPLGLQFAANPGSILNQSTVKDSNGEIVGLQVQPQRTLALVGGDIFLEQGRMKADGGQIELGSVFGNGLVQLNWSFASDAIPLTLSYEGIENYRDIQLSRRAEIIANSDTISQSIGSVHLQGRRVTLSEESGVFNRNRGSGKPGSVIINATDLVEMSGGSPIDENSLINVANSGSGEGSSVIINTSRLIMGDGSGIFANTRGVGQGGRIIVNALNSVELFGTSFNGSSTGLFATTQTQGRGGNITIDTGRLIVKDGGVVSVSTFNTGQGGELTVIAKEFVELSGIYGGGRNSSGLFAQSNIGATGNAGNLTIKTGQLVIRNGAQIGTSTFSSGNGGTMIVDASKSVEANGTAIRSDGSQVSSGIFSSVGRRPDITQPTGKGGDITINTSRLVVQDGAQIQANTFARGAGGTLTLNVENLLIQNGGEVGASTFNEGLGGKVTVNALESIEVSGSGIGDTGLGNSSIRRVNSILSAGSQGFGNSGNLTIATKNLVVRDGGQVTVSGLGVGNPGNLDITAKAILLNEGALSATTASGSEANIQLRVSDLVVLRNNSSISAQAFDKGDGGNINIDTSFVVAVPNENSDIIANAFEGSGGKINITAQGIFGLQFRETLTPLSDINASSELGINGVVDINTPDVDPSRGLANLPTNIVDASTLIAQTCKSAGGVIANQQSEFIVTGRGGLPPNPIEPLSTDAIWQDLQPHALLNEQISGSQQKVSLVSQTPAAIAEAQGWVTNADGTITLVAQAPTTTPHNSSLTPINCPVAQN</sequence>
<evidence type="ECO:0000313" key="3">
    <source>
        <dbReference type="Proteomes" id="UP000604661"/>
    </source>
</evidence>
<proteinExistence type="predicted"/>